<reference evidence="1" key="2">
    <citation type="submission" date="2021-09" db="EMBL/GenBank/DDBJ databases">
        <authorList>
            <person name="Gilroy R."/>
        </authorList>
    </citation>
    <scope>NUCLEOTIDE SEQUENCE</scope>
    <source>
        <strain evidence="1">4100</strain>
    </source>
</reference>
<evidence type="ECO:0000313" key="1">
    <source>
        <dbReference type="EMBL" id="HJE39328.1"/>
    </source>
</evidence>
<name>A0A921JIG0_9BACT</name>
<sequence length="239" mass="26863">MRFEMDFAEVEALIRAKTGVELKMRCESDDTVRFQPRNMGLWKNRVKVRVTIDRDYDVPGRVKLKVSAGIFSPLVLPQIRKMTDLAPSGSVAMNEDGDFIVLLEKIPQLAPVLSMCDITDIRFNSYMPSVIVDATFAGQAGVTEADFPPPPVEDYSFNSNVSLKEQEQGRIIGDIARSIFESDRIKEEVHALKERASDYLDEHKEDLHEAVMSYLSKKLDGFGKPEKQAESTDGKSGQE</sequence>
<accession>A0A921JIG0</accession>
<dbReference type="AlphaFoldDB" id="A0A921JIG0"/>
<organism evidence="1 2">
    <name type="scientific">Candidatus Amulumruptor caecigallinarius</name>
    <dbReference type="NCBI Taxonomy" id="2109911"/>
    <lineage>
        <taxon>Bacteria</taxon>
        <taxon>Pseudomonadati</taxon>
        <taxon>Bacteroidota</taxon>
        <taxon>Bacteroidia</taxon>
        <taxon>Bacteroidales</taxon>
        <taxon>Muribaculaceae</taxon>
        <taxon>Candidatus Amulumruptor</taxon>
    </lineage>
</organism>
<dbReference type="EMBL" id="DYXT01000030">
    <property type="protein sequence ID" value="HJE39328.1"/>
    <property type="molecule type" value="Genomic_DNA"/>
</dbReference>
<evidence type="ECO:0000313" key="2">
    <source>
        <dbReference type="Proteomes" id="UP000711407"/>
    </source>
</evidence>
<proteinExistence type="predicted"/>
<comment type="caution">
    <text evidence="1">The sequence shown here is derived from an EMBL/GenBank/DDBJ whole genome shotgun (WGS) entry which is preliminary data.</text>
</comment>
<dbReference type="Proteomes" id="UP000711407">
    <property type="component" value="Unassembled WGS sequence"/>
</dbReference>
<reference evidence="1" key="1">
    <citation type="journal article" date="2021" name="PeerJ">
        <title>Extensive microbial diversity within the chicken gut microbiome revealed by metagenomics and culture.</title>
        <authorList>
            <person name="Gilroy R."/>
            <person name="Ravi A."/>
            <person name="Getino M."/>
            <person name="Pursley I."/>
            <person name="Horton D.L."/>
            <person name="Alikhan N.F."/>
            <person name="Baker D."/>
            <person name="Gharbi K."/>
            <person name="Hall N."/>
            <person name="Watson M."/>
            <person name="Adriaenssens E.M."/>
            <person name="Foster-Nyarko E."/>
            <person name="Jarju S."/>
            <person name="Secka A."/>
            <person name="Antonio M."/>
            <person name="Oren A."/>
            <person name="Chaudhuri R.R."/>
            <person name="La Ragione R."/>
            <person name="Hildebrand F."/>
            <person name="Pallen M.J."/>
        </authorList>
    </citation>
    <scope>NUCLEOTIDE SEQUENCE</scope>
    <source>
        <strain evidence="1">4100</strain>
    </source>
</reference>
<protein>
    <submittedName>
        <fullName evidence="1">Uncharacterized protein</fullName>
    </submittedName>
</protein>
<gene>
    <name evidence="1" type="ORF">K8V47_06190</name>
</gene>